<dbReference type="InterPro" id="IPR029000">
    <property type="entry name" value="Cyclophilin-like_dom_sf"/>
</dbReference>
<comment type="catalytic activity">
    <reaction evidence="1">
        <text>S-ubiquitinyl-[E2 ubiquitin-conjugating enzyme]-L-cysteine + [acceptor protein]-L-lysine = [E2 ubiquitin-conjugating enzyme]-L-cysteine + N(6)-ubiquitinyl-[acceptor protein]-L-lysine.</text>
        <dbReference type="EC" id="2.3.2.27"/>
    </reaction>
</comment>
<evidence type="ECO:0000313" key="15">
    <source>
        <dbReference type="EMBL" id="TPX62231.1"/>
    </source>
</evidence>
<dbReference type="InterPro" id="IPR003613">
    <property type="entry name" value="Ubox_domain"/>
</dbReference>
<keyword evidence="12" id="KW-0539">Nucleus</keyword>
<dbReference type="Gene3D" id="2.40.100.10">
    <property type="entry name" value="Cyclophilin-like"/>
    <property type="match status" value="1"/>
</dbReference>
<evidence type="ECO:0000256" key="12">
    <source>
        <dbReference type="ARBA" id="ARBA00023242"/>
    </source>
</evidence>
<reference evidence="15 16" key="1">
    <citation type="journal article" date="2019" name="Sci. Rep.">
        <title>Comparative genomics of chytrid fungi reveal insights into the obligate biotrophic and pathogenic lifestyle of Synchytrium endobioticum.</title>
        <authorList>
            <person name="van de Vossenberg B.T.L.H."/>
            <person name="Warris S."/>
            <person name="Nguyen H.D.T."/>
            <person name="van Gent-Pelzer M.P.E."/>
            <person name="Joly D.L."/>
            <person name="van de Geest H.C."/>
            <person name="Bonants P.J.M."/>
            <person name="Smith D.S."/>
            <person name="Levesque C.A."/>
            <person name="van der Lee T.A.J."/>
        </authorList>
    </citation>
    <scope>NUCLEOTIDE SEQUENCE [LARGE SCALE GENOMIC DNA]</scope>
    <source>
        <strain evidence="15 16">CBS 675.73</strain>
    </source>
</reference>
<dbReference type="SUPFAM" id="SSF57850">
    <property type="entry name" value="RING/U-box"/>
    <property type="match status" value="1"/>
</dbReference>
<proteinExistence type="inferred from homology"/>
<evidence type="ECO:0000313" key="16">
    <source>
        <dbReference type="Proteomes" id="UP000320333"/>
    </source>
</evidence>
<dbReference type="GO" id="GO:0003755">
    <property type="term" value="F:peptidyl-prolyl cis-trans isomerase activity"/>
    <property type="evidence" value="ECO:0007669"/>
    <property type="project" value="UniProtKB-KW"/>
</dbReference>
<dbReference type="AlphaFoldDB" id="A0A507EED1"/>
<dbReference type="GO" id="GO:0071013">
    <property type="term" value="C:catalytic step 2 spliceosome"/>
    <property type="evidence" value="ECO:0007669"/>
    <property type="project" value="TreeGrafter"/>
</dbReference>
<dbReference type="Gene3D" id="3.30.40.10">
    <property type="entry name" value="Zinc/RING finger domain, C3HC4 (zinc finger)"/>
    <property type="match status" value="1"/>
</dbReference>
<dbReference type="InterPro" id="IPR020892">
    <property type="entry name" value="Cyclophilin-type_PPIase_CS"/>
</dbReference>
<dbReference type="PROSITE" id="PS51698">
    <property type="entry name" value="U_BOX"/>
    <property type="match status" value="1"/>
</dbReference>
<name>A0A507EED1_9FUNG</name>
<dbReference type="InterPro" id="IPR002130">
    <property type="entry name" value="Cyclophilin-type_PPIase_dom"/>
</dbReference>
<keyword evidence="8" id="KW-0677">Repeat</keyword>
<evidence type="ECO:0000256" key="5">
    <source>
        <dbReference type="ARBA" id="ARBA00007930"/>
    </source>
</evidence>
<sequence length="422" mass="47032">MGKDTDKMYITHSEWTQLDFGAGGFKNRKTGREFKRLPFDCCALSLLPFEVPRCTRDGLIFDLVHIVPWIKKHGTNPVTGAKLSTADLIPLHFHKNAEGKYHDPITFKVFSENTHIVAVATTGHVYAYESIDELIIKPKSWRDLMTDEPFKRKDLITIQDPHNITNRNISDFHYKVNEIAKPANAAEDEATRRKRAIDSTINATGSTARILAAMNSSKAEKQIPITPSFVSKEKNAYNAAHYSDNSAASAFTSMGATAVTKNRAAVISDDEYLVANVKDPATARIKTNLGYIEVQLFCSVAPKACYNFVQLAKKGYYKNVIFHRSIKNFMVQTGDPTGTGRGGESYYGHTFADEFKSLSHNERGILSMANKGPGTNSSQFFITYKQCTHLDGKHSIFGKVTDGLDVLDAMEKIEVDKNDKPK</sequence>
<dbReference type="GO" id="GO:0006457">
    <property type="term" value="P:protein folding"/>
    <property type="evidence" value="ECO:0007669"/>
    <property type="project" value="InterPro"/>
</dbReference>
<gene>
    <name evidence="15" type="ORF">CcCBS67573_g08857</name>
</gene>
<keyword evidence="7" id="KW-0808">Transferase</keyword>
<dbReference type="PANTHER" id="PTHR45625">
    <property type="entry name" value="PEPTIDYL-PROLYL CIS-TRANS ISOMERASE-RELATED"/>
    <property type="match status" value="1"/>
</dbReference>
<feature type="domain" description="U-box" evidence="14">
    <location>
        <begin position="35"/>
        <end position="108"/>
    </location>
</feature>
<protein>
    <recommendedName>
        <fullName evidence="17">RING-type E3 ubiquitin transferase</fullName>
    </recommendedName>
</protein>
<evidence type="ECO:0000256" key="6">
    <source>
        <dbReference type="ARBA" id="ARBA00022574"/>
    </source>
</evidence>
<dbReference type="Pfam" id="PF00160">
    <property type="entry name" value="Pro_isomerase"/>
    <property type="match status" value="1"/>
</dbReference>
<dbReference type="InterPro" id="IPR026951">
    <property type="entry name" value="PPIL2_U-box_dom"/>
</dbReference>
<dbReference type="CDD" id="cd16663">
    <property type="entry name" value="RING-Ubox_PPIL2"/>
    <property type="match status" value="1"/>
</dbReference>
<evidence type="ECO:0000256" key="8">
    <source>
        <dbReference type="ARBA" id="ARBA00022737"/>
    </source>
</evidence>
<feature type="non-terminal residue" evidence="15">
    <location>
        <position position="422"/>
    </location>
</feature>
<evidence type="ECO:0000256" key="7">
    <source>
        <dbReference type="ARBA" id="ARBA00022679"/>
    </source>
</evidence>
<keyword evidence="9" id="KW-0833">Ubl conjugation pathway</keyword>
<comment type="function">
    <text evidence="3">May catalyze the cis-trans isomerization of proline imidic peptide bonds in oligopeptides thereby assisting the folding of proteins. May also function as a chaperone, playing a role in intracellular transport of proteins. May also have a protein ubiquitin ligase activity acting as an E3 ubiquitin protein ligase or as a ubiquitin-ubiquitin ligase promoting elongation of ubiquitin chains on proteins.</text>
</comment>
<evidence type="ECO:0000256" key="4">
    <source>
        <dbReference type="ARBA" id="ARBA00004123"/>
    </source>
</evidence>
<dbReference type="PROSITE" id="PS00170">
    <property type="entry name" value="CSA_PPIASE_1"/>
    <property type="match status" value="1"/>
</dbReference>
<dbReference type="SMART" id="SM00504">
    <property type="entry name" value="Ubox"/>
    <property type="match status" value="1"/>
</dbReference>
<evidence type="ECO:0000256" key="1">
    <source>
        <dbReference type="ARBA" id="ARBA00000900"/>
    </source>
</evidence>
<dbReference type="SUPFAM" id="SSF50891">
    <property type="entry name" value="Cyclophilin-like"/>
    <property type="match status" value="1"/>
</dbReference>
<dbReference type="Proteomes" id="UP000320333">
    <property type="component" value="Unassembled WGS sequence"/>
</dbReference>
<evidence type="ECO:0000256" key="3">
    <source>
        <dbReference type="ARBA" id="ARBA00003697"/>
    </source>
</evidence>
<evidence type="ECO:0000259" key="14">
    <source>
        <dbReference type="PROSITE" id="PS51698"/>
    </source>
</evidence>
<dbReference type="GO" id="GO:0061630">
    <property type="term" value="F:ubiquitin protein ligase activity"/>
    <property type="evidence" value="ECO:0007669"/>
    <property type="project" value="UniProtKB-EC"/>
</dbReference>
<comment type="catalytic activity">
    <reaction evidence="2">
        <text>[protein]-peptidylproline (omega=180) = [protein]-peptidylproline (omega=0)</text>
        <dbReference type="Rhea" id="RHEA:16237"/>
        <dbReference type="Rhea" id="RHEA-COMP:10747"/>
        <dbReference type="Rhea" id="RHEA-COMP:10748"/>
        <dbReference type="ChEBI" id="CHEBI:83833"/>
        <dbReference type="ChEBI" id="CHEBI:83834"/>
        <dbReference type="EC" id="5.2.1.8"/>
    </reaction>
</comment>
<dbReference type="OrthoDB" id="407558at2759"/>
<comment type="subcellular location">
    <subcellularLocation>
        <location evidence="4">Nucleus</location>
    </subcellularLocation>
</comment>
<evidence type="ECO:0000256" key="9">
    <source>
        <dbReference type="ARBA" id="ARBA00022786"/>
    </source>
</evidence>
<dbReference type="PRINTS" id="PR00153">
    <property type="entry name" value="CSAPPISMRASE"/>
</dbReference>
<comment type="similarity">
    <text evidence="5">Belongs to the cyclophilin-type PPIase family. PPIL2 subfamily.</text>
</comment>
<organism evidence="15 16">
    <name type="scientific">Chytriomyces confervae</name>
    <dbReference type="NCBI Taxonomy" id="246404"/>
    <lineage>
        <taxon>Eukaryota</taxon>
        <taxon>Fungi</taxon>
        <taxon>Fungi incertae sedis</taxon>
        <taxon>Chytridiomycota</taxon>
        <taxon>Chytridiomycota incertae sedis</taxon>
        <taxon>Chytridiomycetes</taxon>
        <taxon>Chytridiales</taxon>
        <taxon>Chytriomycetaceae</taxon>
        <taxon>Chytriomyces</taxon>
    </lineage>
</organism>
<dbReference type="STRING" id="246404.A0A507EED1"/>
<dbReference type="PANTHER" id="PTHR45625:SF4">
    <property type="entry name" value="PEPTIDYLPROLYL ISOMERASE DOMAIN AND WD REPEAT-CONTAINING PROTEIN 1"/>
    <property type="match status" value="1"/>
</dbReference>
<dbReference type="FunFam" id="3.30.40.10:FF:000079">
    <property type="entry name" value="Peptidyl-prolyl cis-trans isomerase 2"/>
    <property type="match status" value="1"/>
</dbReference>
<evidence type="ECO:0008006" key="17">
    <source>
        <dbReference type="Google" id="ProtNLM"/>
    </source>
</evidence>
<dbReference type="FunFam" id="2.40.100.10:FF:000003">
    <property type="entry name" value="Peptidylprolyl isomerase domain and WD repeat-containing 1"/>
    <property type="match status" value="1"/>
</dbReference>
<dbReference type="EMBL" id="QEAP01000648">
    <property type="protein sequence ID" value="TPX62231.1"/>
    <property type="molecule type" value="Genomic_DNA"/>
</dbReference>
<dbReference type="PROSITE" id="PS50072">
    <property type="entry name" value="CSA_PPIASE_2"/>
    <property type="match status" value="1"/>
</dbReference>
<keyword evidence="10" id="KW-0697">Rotamase</keyword>
<evidence type="ECO:0000256" key="11">
    <source>
        <dbReference type="ARBA" id="ARBA00023235"/>
    </source>
</evidence>
<dbReference type="InterPro" id="IPR013083">
    <property type="entry name" value="Znf_RING/FYVE/PHD"/>
</dbReference>
<feature type="domain" description="PPIase cyclophilin-type" evidence="13">
    <location>
        <begin position="287"/>
        <end position="422"/>
    </location>
</feature>
<dbReference type="GO" id="GO:0016567">
    <property type="term" value="P:protein ubiquitination"/>
    <property type="evidence" value="ECO:0007669"/>
    <property type="project" value="InterPro"/>
</dbReference>
<keyword evidence="16" id="KW-1185">Reference proteome</keyword>
<evidence type="ECO:0000256" key="2">
    <source>
        <dbReference type="ARBA" id="ARBA00000971"/>
    </source>
</evidence>
<comment type="caution">
    <text evidence="15">The sequence shown here is derived from an EMBL/GenBank/DDBJ whole genome shotgun (WGS) entry which is preliminary data.</text>
</comment>
<evidence type="ECO:0000256" key="10">
    <source>
        <dbReference type="ARBA" id="ARBA00023110"/>
    </source>
</evidence>
<accession>A0A507EED1</accession>
<evidence type="ECO:0000259" key="13">
    <source>
        <dbReference type="PROSITE" id="PS50072"/>
    </source>
</evidence>
<keyword evidence="6" id="KW-0853">WD repeat</keyword>
<dbReference type="InterPro" id="IPR044666">
    <property type="entry name" value="Cyclophilin_A-like"/>
</dbReference>
<keyword evidence="11" id="KW-0413">Isomerase</keyword>